<dbReference type="InterPro" id="IPR044843">
    <property type="entry name" value="Trans_IPPS_bact-type"/>
</dbReference>
<keyword evidence="3" id="KW-1185">Reference proteome</keyword>
<dbReference type="EC" id="2.5.1.-" evidence="2"/>
<dbReference type="InterPro" id="IPR008949">
    <property type="entry name" value="Isoprenoid_synthase_dom_sf"/>
</dbReference>
<name>A0ABV7T124_9GAMM</name>
<dbReference type="RefSeq" id="WP_386360958.1">
    <property type="nucleotide sequence ID" value="NZ_JBHRXZ010000003.1"/>
</dbReference>
<dbReference type="EMBL" id="JBHRXZ010000003">
    <property type="protein sequence ID" value="MFC3606703.1"/>
    <property type="molecule type" value="Genomic_DNA"/>
</dbReference>
<dbReference type="SFLD" id="SFLDS00005">
    <property type="entry name" value="Isoprenoid_Synthase_Type_I"/>
    <property type="match status" value="1"/>
</dbReference>
<evidence type="ECO:0000313" key="3">
    <source>
        <dbReference type="Proteomes" id="UP001595630"/>
    </source>
</evidence>
<keyword evidence="1 2" id="KW-0808">Transferase</keyword>
<dbReference type="InterPro" id="IPR033904">
    <property type="entry name" value="Trans_IPPS_HH"/>
</dbReference>
<dbReference type="InterPro" id="IPR002060">
    <property type="entry name" value="Squ/phyt_synthse"/>
</dbReference>
<dbReference type="PROSITE" id="PS01044">
    <property type="entry name" value="SQUALEN_PHYTOEN_SYN_1"/>
    <property type="match status" value="1"/>
</dbReference>
<dbReference type="InterPro" id="IPR019845">
    <property type="entry name" value="Squalene/phytoene_synthase_CS"/>
</dbReference>
<comment type="caution">
    <text evidence="2">The sequence shown here is derived from an EMBL/GenBank/DDBJ whole genome shotgun (WGS) entry which is preliminary data.</text>
</comment>
<evidence type="ECO:0000256" key="1">
    <source>
        <dbReference type="ARBA" id="ARBA00022679"/>
    </source>
</evidence>
<dbReference type="Pfam" id="PF00494">
    <property type="entry name" value="SQS_PSY"/>
    <property type="match status" value="1"/>
</dbReference>
<dbReference type="GO" id="GO:0016740">
    <property type="term" value="F:transferase activity"/>
    <property type="evidence" value="ECO:0007669"/>
    <property type="project" value="UniProtKB-KW"/>
</dbReference>
<dbReference type="PROSITE" id="PS01045">
    <property type="entry name" value="SQUALEN_PHYTOEN_SYN_2"/>
    <property type="match status" value="1"/>
</dbReference>
<gene>
    <name evidence="2" type="ORF">ACFOMF_02735</name>
</gene>
<dbReference type="Gene3D" id="1.10.600.10">
    <property type="entry name" value="Farnesyl Diphosphate Synthase"/>
    <property type="match status" value="1"/>
</dbReference>
<dbReference type="SFLD" id="SFLDG01018">
    <property type="entry name" value="Squalene/Phytoene_Synthase_Lik"/>
    <property type="match status" value="1"/>
</dbReference>
<dbReference type="PANTHER" id="PTHR31480">
    <property type="entry name" value="BIFUNCTIONAL LYCOPENE CYCLASE/PHYTOENE SYNTHASE"/>
    <property type="match status" value="1"/>
</dbReference>
<protein>
    <submittedName>
        <fullName evidence="2">Phytoene/squalene synthase family protein</fullName>
        <ecNumber evidence="2">2.5.1.-</ecNumber>
    </submittedName>
</protein>
<dbReference type="CDD" id="cd00683">
    <property type="entry name" value="Trans_IPPS_HH"/>
    <property type="match status" value="1"/>
</dbReference>
<evidence type="ECO:0000313" key="2">
    <source>
        <dbReference type="EMBL" id="MFC3606703.1"/>
    </source>
</evidence>
<dbReference type="Proteomes" id="UP001595630">
    <property type="component" value="Unassembled WGS sequence"/>
</dbReference>
<organism evidence="2 3">
    <name type="scientific">Stutzerimonas tarimensis</name>
    <dbReference type="NCBI Taxonomy" id="1507735"/>
    <lineage>
        <taxon>Bacteria</taxon>
        <taxon>Pseudomonadati</taxon>
        <taxon>Pseudomonadota</taxon>
        <taxon>Gammaproteobacteria</taxon>
        <taxon>Pseudomonadales</taxon>
        <taxon>Pseudomonadaceae</taxon>
        <taxon>Stutzerimonas</taxon>
    </lineage>
</organism>
<reference evidence="3" key="1">
    <citation type="journal article" date="2019" name="Int. J. Syst. Evol. Microbiol.">
        <title>The Global Catalogue of Microorganisms (GCM) 10K type strain sequencing project: providing services to taxonomists for standard genome sequencing and annotation.</title>
        <authorList>
            <consortium name="The Broad Institute Genomics Platform"/>
            <consortium name="The Broad Institute Genome Sequencing Center for Infectious Disease"/>
            <person name="Wu L."/>
            <person name="Ma J."/>
        </authorList>
    </citation>
    <scope>NUCLEOTIDE SEQUENCE [LARGE SCALE GENOMIC DNA]</scope>
    <source>
        <strain evidence="3">KCTC 42447</strain>
    </source>
</reference>
<dbReference type="SFLD" id="SFLDG01212">
    <property type="entry name" value="Phytoene_synthase_like"/>
    <property type="match status" value="1"/>
</dbReference>
<dbReference type="SUPFAM" id="SSF48576">
    <property type="entry name" value="Terpenoid synthases"/>
    <property type="match status" value="1"/>
</dbReference>
<sequence length="319" mass="34818">MSDALLDHASQSIAVGSKSFAAAARLFAPETRRSAVMLYAWCRHCDDVIDGQAQGFLRAGGTADETTLAGLEQATRDIYAGHEPEAPAFAALREVVQRHEIPLRYPLDHLAGFRMDVEGRRYETFSDTLEYCYHVAGVVGVMMAMVMGVREQATLDRACDLGVAFQLTNIARDLVEDAANERVYLPDEWLQQVGLARDELASPRHRRALAGLAARLVDEAEPYYDSALGGLPALPLRSAWSIATARAVYREIGMKVRMRGSAAWDQRLSTSGTDKLRLIALAGGQALASRRARVSPRPASLWNRNEATAARHAGAATQP</sequence>
<accession>A0ABV7T124</accession>
<proteinExistence type="predicted"/>